<name>A0A916QMQ2_9GAMM</name>
<sequence length="467" mass="52238">MLRLGITGKLFFGLLATSSLVALALAFAVQINFTRGFLGYLNEQELQRVERLAPLLAQAYVENDENWEFLQGRNRGNWYDMIRMVDVNVMENEEERLGPADETLMGINFRLSLVDENRERIVGASSSTIPDATLRPIIVDDRIVAYVALLPFTQVSTDAARTFERQQRISTWIISILSILVAAVVAIILARTLMSPVRKIAGATRELAAGNFDQRIKVSSRDELGRLADDFNLLALSLKRNEQLRRNFMADVSHELRTPLSVLKGEMEAMEDGMRELSVDNIRALQSEVTSLNKLVNDLYDLSLADIGALTYRKHEINLKQLLEQVLSQYQHRVELAGLILLFEAGDADYTVLADPDRLKQLFINLLENAIRYTDVKGRILVTMKRESGDVVIQLEDSAPGVTDEQLQQLFDRMYRVESSRSRNNGGAGLGLAICRKIVEGHDGEISAGHSSLGGIYMRVALPATLS</sequence>
<dbReference type="GO" id="GO:0000155">
    <property type="term" value="F:phosphorelay sensor kinase activity"/>
    <property type="evidence" value="ECO:0007669"/>
    <property type="project" value="InterPro"/>
</dbReference>
<evidence type="ECO:0000256" key="4">
    <source>
        <dbReference type="ARBA" id="ARBA00022475"/>
    </source>
</evidence>
<dbReference type="PROSITE" id="PS50109">
    <property type="entry name" value="HIS_KIN"/>
    <property type="match status" value="1"/>
</dbReference>
<keyword evidence="13 14" id="KW-0472">Membrane</keyword>
<accession>A0A916QMQ2</accession>
<comment type="caution">
    <text evidence="17">The sequence shown here is derived from an EMBL/GenBank/DDBJ whole genome shotgun (WGS) entry which is preliminary data.</text>
</comment>
<organism evidence="17 18">
    <name type="scientific">Pseudohongiella nitratireducens</name>
    <dbReference type="NCBI Taxonomy" id="1768907"/>
    <lineage>
        <taxon>Bacteria</taxon>
        <taxon>Pseudomonadati</taxon>
        <taxon>Pseudomonadota</taxon>
        <taxon>Gammaproteobacteria</taxon>
        <taxon>Pseudomonadales</taxon>
        <taxon>Pseudohongiellaceae</taxon>
        <taxon>Pseudohongiella</taxon>
    </lineage>
</organism>
<dbReference type="SUPFAM" id="SSF55874">
    <property type="entry name" value="ATPase domain of HSP90 chaperone/DNA topoisomerase II/histidine kinase"/>
    <property type="match status" value="1"/>
</dbReference>
<evidence type="ECO:0000313" key="18">
    <source>
        <dbReference type="Proteomes" id="UP000627715"/>
    </source>
</evidence>
<reference evidence="17" key="1">
    <citation type="journal article" date="2014" name="Int. J. Syst. Evol. Microbiol.">
        <title>Complete genome sequence of Corynebacterium casei LMG S-19264T (=DSM 44701T), isolated from a smear-ripened cheese.</title>
        <authorList>
            <consortium name="US DOE Joint Genome Institute (JGI-PGF)"/>
            <person name="Walter F."/>
            <person name="Albersmeier A."/>
            <person name="Kalinowski J."/>
            <person name="Ruckert C."/>
        </authorList>
    </citation>
    <scope>NUCLEOTIDE SEQUENCE</scope>
    <source>
        <strain evidence="17">CGMCC 1.15425</strain>
    </source>
</reference>
<dbReference type="GO" id="GO:0005524">
    <property type="term" value="F:ATP binding"/>
    <property type="evidence" value="ECO:0007669"/>
    <property type="project" value="UniProtKB-KW"/>
</dbReference>
<evidence type="ECO:0000256" key="12">
    <source>
        <dbReference type="ARBA" id="ARBA00023012"/>
    </source>
</evidence>
<dbReference type="SUPFAM" id="SSF47384">
    <property type="entry name" value="Homodimeric domain of signal transducing histidine kinase"/>
    <property type="match status" value="1"/>
</dbReference>
<protein>
    <recommendedName>
        <fullName evidence="3">histidine kinase</fullName>
        <ecNumber evidence="3">2.7.13.3</ecNumber>
    </recommendedName>
</protein>
<dbReference type="InterPro" id="IPR036890">
    <property type="entry name" value="HATPase_C_sf"/>
</dbReference>
<keyword evidence="8" id="KW-0547">Nucleotide-binding</keyword>
<evidence type="ECO:0000256" key="8">
    <source>
        <dbReference type="ARBA" id="ARBA00022741"/>
    </source>
</evidence>
<dbReference type="InterPro" id="IPR003660">
    <property type="entry name" value="HAMP_dom"/>
</dbReference>
<evidence type="ECO:0000256" key="14">
    <source>
        <dbReference type="SAM" id="Phobius"/>
    </source>
</evidence>
<dbReference type="InterPro" id="IPR003594">
    <property type="entry name" value="HATPase_dom"/>
</dbReference>
<dbReference type="InterPro" id="IPR050398">
    <property type="entry name" value="HssS/ArlS-like"/>
</dbReference>
<evidence type="ECO:0000256" key="6">
    <source>
        <dbReference type="ARBA" id="ARBA00022679"/>
    </source>
</evidence>
<dbReference type="EMBL" id="BMIY01000012">
    <property type="protein sequence ID" value="GFZ81658.1"/>
    <property type="molecule type" value="Genomic_DNA"/>
</dbReference>
<dbReference type="CDD" id="cd00082">
    <property type="entry name" value="HisKA"/>
    <property type="match status" value="1"/>
</dbReference>
<dbReference type="RefSeq" id="WP_068810239.1">
    <property type="nucleotide sequence ID" value="NZ_BMIY01000012.1"/>
</dbReference>
<evidence type="ECO:0000259" key="15">
    <source>
        <dbReference type="PROSITE" id="PS50109"/>
    </source>
</evidence>
<dbReference type="PROSITE" id="PS50885">
    <property type="entry name" value="HAMP"/>
    <property type="match status" value="1"/>
</dbReference>
<dbReference type="OrthoDB" id="9804645at2"/>
<proteinExistence type="predicted"/>
<keyword evidence="7 14" id="KW-0812">Transmembrane</keyword>
<dbReference type="InterPro" id="IPR004358">
    <property type="entry name" value="Sig_transdc_His_kin-like_C"/>
</dbReference>
<dbReference type="CDD" id="cd06225">
    <property type="entry name" value="HAMP"/>
    <property type="match status" value="1"/>
</dbReference>
<dbReference type="Gene3D" id="6.10.340.10">
    <property type="match status" value="1"/>
</dbReference>
<evidence type="ECO:0000313" key="17">
    <source>
        <dbReference type="EMBL" id="GFZ81658.1"/>
    </source>
</evidence>
<dbReference type="InterPro" id="IPR005467">
    <property type="entry name" value="His_kinase_dom"/>
</dbReference>
<dbReference type="Gene3D" id="3.30.565.10">
    <property type="entry name" value="Histidine kinase-like ATPase, C-terminal domain"/>
    <property type="match status" value="1"/>
</dbReference>
<evidence type="ECO:0000259" key="16">
    <source>
        <dbReference type="PROSITE" id="PS50885"/>
    </source>
</evidence>
<evidence type="ECO:0000256" key="1">
    <source>
        <dbReference type="ARBA" id="ARBA00000085"/>
    </source>
</evidence>
<dbReference type="SMART" id="SM00387">
    <property type="entry name" value="HATPase_c"/>
    <property type="match status" value="1"/>
</dbReference>
<dbReference type="PRINTS" id="PR00344">
    <property type="entry name" value="BCTRLSENSOR"/>
</dbReference>
<evidence type="ECO:0000256" key="7">
    <source>
        <dbReference type="ARBA" id="ARBA00022692"/>
    </source>
</evidence>
<evidence type="ECO:0000256" key="13">
    <source>
        <dbReference type="ARBA" id="ARBA00023136"/>
    </source>
</evidence>
<keyword evidence="18" id="KW-1185">Reference proteome</keyword>
<comment type="catalytic activity">
    <reaction evidence="1">
        <text>ATP + protein L-histidine = ADP + protein N-phospho-L-histidine.</text>
        <dbReference type="EC" id="2.7.13.3"/>
    </reaction>
</comment>
<evidence type="ECO:0000256" key="9">
    <source>
        <dbReference type="ARBA" id="ARBA00022777"/>
    </source>
</evidence>
<evidence type="ECO:0000256" key="5">
    <source>
        <dbReference type="ARBA" id="ARBA00022553"/>
    </source>
</evidence>
<keyword evidence="9 17" id="KW-0418">Kinase</keyword>
<dbReference type="GO" id="GO:0005886">
    <property type="term" value="C:plasma membrane"/>
    <property type="evidence" value="ECO:0007669"/>
    <property type="project" value="UniProtKB-SubCell"/>
</dbReference>
<feature type="domain" description="Histidine kinase" evidence="15">
    <location>
        <begin position="251"/>
        <end position="466"/>
    </location>
</feature>
<reference evidence="17" key="2">
    <citation type="submission" date="2020-09" db="EMBL/GenBank/DDBJ databases">
        <authorList>
            <person name="Sun Q."/>
            <person name="Zhou Y."/>
        </authorList>
    </citation>
    <scope>NUCLEOTIDE SEQUENCE</scope>
    <source>
        <strain evidence="17">CGMCC 1.15425</strain>
    </source>
</reference>
<evidence type="ECO:0000256" key="11">
    <source>
        <dbReference type="ARBA" id="ARBA00022989"/>
    </source>
</evidence>
<keyword evidence="11 14" id="KW-1133">Transmembrane helix</keyword>
<dbReference type="SMART" id="SM00304">
    <property type="entry name" value="HAMP"/>
    <property type="match status" value="1"/>
</dbReference>
<feature type="transmembrane region" description="Helical" evidence="14">
    <location>
        <begin position="169"/>
        <end position="190"/>
    </location>
</feature>
<gene>
    <name evidence="17" type="ORF">GCM10011403_26270</name>
</gene>
<dbReference type="InterPro" id="IPR036097">
    <property type="entry name" value="HisK_dim/P_sf"/>
</dbReference>
<dbReference type="Pfam" id="PF02518">
    <property type="entry name" value="HATPase_c"/>
    <property type="match status" value="1"/>
</dbReference>
<dbReference type="SUPFAM" id="SSF158472">
    <property type="entry name" value="HAMP domain-like"/>
    <property type="match status" value="1"/>
</dbReference>
<comment type="subcellular location">
    <subcellularLocation>
        <location evidence="2">Cell membrane</location>
        <topology evidence="2">Multi-pass membrane protein</topology>
    </subcellularLocation>
</comment>
<evidence type="ECO:0000256" key="2">
    <source>
        <dbReference type="ARBA" id="ARBA00004651"/>
    </source>
</evidence>
<keyword evidence="12" id="KW-0902">Two-component regulatory system</keyword>
<dbReference type="PANTHER" id="PTHR45528:SF1">
    <property type="entry name" value="SENSOR HISTIDINE KINASE CPXA"/>
    <property type="match status" value="1"/>
</dbReference>
<keyword evidence="5" id="KW-0597">Phosphoprotein</keyword>
<dbReference type="SMART" id="SM00388">
    <property type="entry name" value="HisKA"/>
    <property type="match status" value="1"/>
</dbReference>
<dbReference type="AlphaFoldDB" id="A0A916QMQ2"/>
<dbReference type="Pfam" id="PF00512">
    <property type="entry name" value="HisKA"/>
    <property type="match status" value="1"/>
</dbReference>
<evidence type="ECO:0000256" key="10">
    <source>
        <dbReference type="ARBA" id="ARBA00022840"/>
    </source>
</evidence>
<evidence type="ECO:0000256" key="3">
    <source>
        <dbReference type="ARBA" id="ARBA00012438"/>
    </source>
</evidence>
<dbReference type="InterPro" id="IPR003661">
    <property type="entry name" value="HisK_dim/P_dom"/>
</dbReference>
<keyword evidence="4" id="KW-1003">Cell membrane</keyword>
<dbReference type="PANTHER" id="PTHR45528">
    <property type="entry name" value="SENSOR HISTIDINE KINASE CPXA"/>
    <property type="match status" value="1"/>
</dbReference>
<dbReference type="Pfam" id="PF00672">
    <property type="entry name" value="HAMP"/>
    <property type="match status" value="1"/>
</dbReference>
<dbReference type="FunFam" id="3.30.565.10:FF:000006">
    <property type="entry name" value="Sensor histidine kinase WalK"/>
    <property type="match status" value="1"/>
</dbReference>
<feature type="domain" description="HAMP" evidence="16">
    <location>
        <begin position="191"/>
        <end position="243"/>
    </location>
</feature>
<dbReference type="Proteomes" id="UP000627715">
    <property type="component" value="Unassembled WGS sequence"/>
</dbReference>
<keyword evidence="6" id="KW-0808">Transferase</keyword>
<dbReference type="EC" id="2.7.13.3" evidence="3"/>
<keyword evidence="10" id="KW-0067">ATP-binding</keyword>
<dbReference type="Gene3D" id="1.10.287.130">
    <property type="match status" value="1"/>
</dbReference>